<sequence>MATPANPYYELYRRSSIGMALTDALDDLISEGRIAPQLAMKILNNFDKHVTEVLSEKVKANLTFKGNLDTYRFCDEVWTFLIKNVTFKFQQQGGATPAVTTDKIKIVSCNSKRPGEQ</sequence>
<name>U4LQ56_PYROM</name>
<evidence type="ECO:0000256" key="9">
    <source>
        <dbReference type="PIRNR" id="PIRNR009415"/>
    </source>
</evidence>
<dbReference type="EMBL" id="HF936296">
    <property type="protein sequence ID" value="CCX34090.1"/>
    <property type="molecule type" value="Genomic_DNA"/>
</dbReference>
<dbReference type="FunFam" id="1.10.287.190:FF:000001">
    <property type="entry name" value="Transcription initiation factor IIA subunit 2"/>
    <property type="match status" value="1"/>
</dbReference>
<dbReference type="InterPro" id="IPR009083">
    <property type="entry name" value="TFIIA_a-hlx"/>
</dbReference>
<evidence type="ECO:0000256" key="5">
    <source>
        <dbReference type="ARBA" id="ARBA00023163"/>
    </source>
</evidence>
<protein>
    <recommendedName>
        <fullName evidence="3 9">Transcription initiation factor IIA subunit 2</fullName>
    </recommendedName>
</protein>
<dbReference type="PIRSF" id="PIRSF009415">
    <property type="entry name" value="Hum_TFIIA_gamma"/>
    <property type="match status" value="1"/>
</dbReference>
<dbReference type="InterPro" id="IPR003194">
    <property type="entry name" value="TFIIA_gsu"/>
</dbReference>
<comment type="function">
    <text evidence="7">TFIIA is a component of the transcription machinery of RNA polymerase II and plays an important role in transcriptional activation. TFIIA in a complex with TBP mediates transcriptional activity.</text>
</comment>
<dbReference type="OMA" id="QYYELYR"/>
<evidence type="ECO:0000256" key="4">
    <source>
        <dbReference type="ARBA" id="ARBA00023015"/>
    </source>
</evidence>
<dbReference type="SUPFAM" id="SSF47396">
    <property type="entry name" value="Transcription factor IIA (TFIIA), alpha-helical domain"/>
    <property type="match status" value="1"/>
</dbReference>
<dbReference type="GO" id="GO:0003743">
    <property type="term" value="F:translation initiation factor activity"/>
    <property type="evidence" value="ECO:0007669"/>
    <property type="project" value="UniProtKB-KW"/>
</dbReference>
<dbReference type="CDD" id="cd10145">
    <property type="entry name" value="TFIIA_gamma_N"/>
    <property type="match status" value="1"/>
</dbReference>
<dbReference type="STRING" id="1076935.U4LQ56"/>
<gene>
    <name evidence="12" type="ORF">PCON_02568</name>
</gene>
<evidence type="ECO:0000259" key="10">
    <source>
        <dbReference type="Pfam" id="PF02268"/>
    </source>
</evidence>
<keyword evidence="12" id="KW-0648">Protein biosynthesis</keyword>
<dbReference type="GO" id="GO:0005672">
    <property type="term" value="C:transcription factor TFIIA complex"/>
    <property type="evidence" value="ECO:0007669"/>
    <property type="project" value="InterPro"/>
</dbReference>
<comment type="subunit">
    <text evidence="8">TFIIA is a heterodimer composed of the large TOA1 and the small TOA2 subunits.</text>
</comment>
<dbReference type="SUPFAM" id="SSF50784">
    <property type="entry name" value="Transcription factor IIA (TFIIA), beta-barrel domain"/>
    <property type="match status" value="1"/>
</dbReference>
<dbReference type="InterPro" id="IPR015871">
    <property type="entry name" value="TFIIA_gsu_C"/>
</dbReference>
<comment type="similarity">
    <text evidence="2 9">Belongs to the TFIIA subunit 2 family.</text>
</comment>
<dbReference type="Gene3D" id="1.10.287.190">
    <property type="entry name" value="Transcription factor IIA gamma subunit, alpha-helical domain"/>
    <property type="match status" value="1"/>
</dbReference>
<evidence type="ECO:0000256" key="8">
    <source>
        <dbReference type="ARBA" id="ARBA00063181"/>
    </source>
</evidence>
<dbReference type="Gene3D" id="2.30.18.10">
    <property type="entry name" value="Transcription factor IIA (TFIIA), beta-barrel domain"/>
    <property type="match status" value="1"/>
</dbReference>
<dbReference type="PANTHER" id="PTHR10966">
    <property type="entry name" value="TRANSCRIPTION INITIATION FACTOR IIA SUBUNIT 2"/>
    <property type="match status" value="1"/>
</dbReference>
<dbReference type="AlphaFoldDB" id="U4LQ56"/>
<reference evidence="12 13" key="1">
    <citation type="journal article" date="2013" name="PLoS Genet.">
        <title>The genome and development-dependent transcriptomes of Pyronema confluens: a window into fungal evolution.</title>
        <authorList>
            <person name="Traeger S."/>
            <person name="Altegoer F."/>
            <person name="Freitag M."/>
            <person name="Gabaldon T."/>
            <person name="Kempken F."/>
            <person name="Kumar A."/>
            <person name="Marcet-Houben M."/>
            <person name="Poggeler S."/>
            <person name="Stajich J.E."/>
            <person name="Nowrousian M."/>
        </authorList>
    </citation>
    <scope>NUCLEOTIDE SEQUENCE [LARGE SCALE GENOMIC DNA]</scope>
    <source>
        <strain evidence="13">CBS 100304</strain>
        <tissue evidence="12">Vegetative mycelium</tissue>
    </source>
</reference>
<feature type="domain" description="Transcription initiation factor IIA gamma subunit C-terminal" evidence="11">
    <location>
        <begin position="65"/>
        <end position="111"/>
    </location>
</feature>
<evidence type="ECO:0000259" key="11">
    <source>
        <dbReference type="Pfam" id="PF02751"/>
    </source>
</evidence>
<keyword evidence="13" id="KW-1185">Reference proteome</keyword>
<dbReference type="InterPro" id="IPR015872">
    <property type="entry name" value="TFIIA_gsu_N"/>
</dbReference>
<feature type="domain" description="Transcription initiation factor IIA gamma subunit N-terminal" evidence="10">
    <location>
        <begin position="8"/>
        <end position="54"/>
    </location>
</feature>
<accession>U4LQ56</accession>
<dbReference type="OrthoDB" id="586585at2759"/>
<comment type="subcellular location">
    <subcellularLocation>
        <location evidence="1 9">Nucleus</location>
    </subcellularLocation>
</comment>
<dbReference type="Proteomes" id="UP000018144">
    <property type="component" value="Unassembled WGS sequence"/>
</dbReference>
<proteinExistence type="inferred from homology"/>
<dbReference type="GO" id="GO:0006367">
    <property type="term" value="P:transcription initiation at RNA polymerase II promoter"/>
    <property type="evidence" value="ECO:0007669"/>
    <property type="project" value="InterPro"/>
</dbReference>
<evidence type="ECO:0000256" key="3">
    <source>
        <dbReference type="ARBA" id="ARBA00019928"/>
    </source>
</evidence>
<evidence type="ECO:0000256" key="7">
    <source>
        <dbReference type="ARBA" id="ARBA00024733"/>
    </source>
</evidence>
<organism evidence="12 13">
    <name type="scientific">Pyronema omphalodes (strain CBS 100304)</name>
    <name type="common">Pyronema confluens</name>
    <dbReference type="NCBI Taxonomy" id="1076935"/>
    <lineage>
        <taxon>Eukaryota</taxon>
        <taxon>Fungi</taxon>
        <taxon>Dikarya</taxon>
        <taxon>Ascomycota</taxon>
        <taxon>Pezizomycotina</taxon>
        <taxon>Pezizomycetes</taxon>
        <taxon>Pezizales</taxon>
        <taxon>Pyronemataceae</taxon>
        <taxon>Pyronema</taxon>
    </lineage>
</organism>
<dbReference type="Pfam" id="PF02751">
    <property type="entry name" value="TFIIA_gamma_C"/>
    <property type="match status" value="1"/>
</dbReference>
<keyword evidence="4 9" id="KW-0805">Transcription regulation</keyword>
<evidence type="ECO:0000313" key="12">
    <source>
        <dbReference type="EMBL" id="CCX34090.1"/>
    </source>
</evidence>
<keyword evidence="12" id="KW-0396">Initiation factor</keyword>
<evidence type="ECO:0000313" key="13">
    <source>
        <dbReference type="Proteomes" id="UP000018144"/>
    </source>
</evidence>
<dbReference type="Pfam" id="PF02268">
    <property type="entry name" value="TFIIA_gamma_N"/>
    <property type="match status" value="1"/>
</dbReference>
<dbReference type="FunFam" id="2.30.18.10:FF:000003">
    <property type="entry name" value="Transcription initiation factor IIA subunit 2"/>
    <property type="match status" value="1"/>
</dbReference>
<keyword evidence="5 9" id="KW-0804">Transcription</keyword>
<dbReference type="CDD" id="cd10014">
    <property type="entry name" value="TFIIA_gamma_C"/>
    <property type="match status" value="1"/>
</dbReference>
<keyword evidence="6 9" id="KW-0539">Nucleus</keyword>
<evidence type="ECO:0000256" key="2">
    <source>
        <dbReference type="ARBA" id="ARBA00007675"/>
    </source>
</evidence>
<evidence type="ECO:0000256" key="6">
    <source>
        <dbReference type="ARBA" id="ARBA00023242"/>
    </source>
</evidence>
<dbReference type="InterPro" id="IPR009088">
    <property type="entry name" value="TFIIA_b-brl"/>
</dbReference>
<dbReference type="eggNOG" id="KOG3463">
    <property type="taxonomic scope" value="Eukaryota"/>
</dbReference>
<evidence type="ECO:0000256" key="1">
    <source>
        <dbReference type="ARBA" id="ARBA00004123"/>
    </source>
</evidence>